<dbReference type="Proteomes" id="UP000299102">
    <property type="component" value="Unassembled WGS sequence"/>
</dbReference>
<gene>
    <name evidence="1" type="ORF">EVAR_56048_1</name>
</gene>
<protein>
    <submittedName>
        <fullName evidence="1">Uncharacterized protein</fullName>
    </submittedName>
</protein>
<name>A0A4C1Y6M6_EUMVA</name>
<proteinExistence type="predicted"/>
<sequence length="135" mass="15158">MICDSRDCVHHDTLIIKICHYGVRGRSLRFLESYLSGIIGARSSSSAVIIGKRGRRKKGRGALNLRIVSFVGSSERQSSVGIKCITHPHALVHADRVRLKPTKKVPLKEWRVGSTISWDSVTATPRPYYLKEIDF</sequence>
<keyword evidence="2" id="KW-1185">Reference proteome</keyword>
<evidence type="ECO:0000313" key="1">
    <source>
        <dbReference type="EMBL" id="GBP71891.1"/>
    </source>
</evidence>
<dbReference type="AlphaFoldDB" id="A0A4C1Y6M6"/>
<comment type="caution">
    <text evidence="1">The sequence shown here is derived from an EMBL/GenBank/DDBJ whole genome shotgun (WGS) entry which is preliminary data.</text>
</comment>
<organism evidence="1 2">
    <name type="scientific">Eumeta variegata</name>
    <name type="common">Bagworm moth</name>
    <name type="synonym">Eumeta japonica</name>
    <dbReference type="NCBI Taxonomy" id="151549"/>
    <lineage>
        <taxon>Eukaryota</taxon>
        <taxon>Metazoa</taxon>
        <taxon>Ecdysozoa</taxon>
        <taxon>Arthropoda</taxon>
        <taxon>Hexapoda</taxon>
        <taxon>Insecta</taxon>
        <taxon>Pterygota</taxon>
        <taxon>Neoptera</taxon>
        <taxon>Endopterygota</taxon>
        <taxon>Lepidoptera</taxon>
        <taxon>Glossata</taxon>
        <taxon>Ditrysia</taxon>
        <taxon>Tineoidea</taxon>
        <taxon>Psychidae</taxon>
        <taxon>Oiketicinae</taxon>
        <taxon>Eumeta</taxon>
    </lineage>
</organism>
<evidence type="ECO:0000313" key="2">
    <source>
        <dbReference type="Proteomes" id="UP000299102"/>
    </source>
</evidence>
<accession>A0A4C1Y6M6</accession>
<dbReference type="EMBL" id="BGZK01001125">
    <property type="protein sequence ID" value="GBP71891.1"/>
    <property type="molecule type" value="Genomic_DNA"/>
</dbReference>
<reference evidence="1 2" key="1">
    <citation type="journal article" date="2019" name="Commun. Biol.">
        <title>The bagworm genome reveals a unique fibroin gene that provides high tensile strength.</title>
        <authorList>
            <person name="Kono N."/>
            <person name="Nakamura H."/>
            <person name="Ohtoshi R."/>
            <person name="Tomita M."/>
            <person name="Numata K."/>
            <person name="Arakawa K."/>
        </authorList>
    </citation>
    <scope>NUCLEOTIDE SEQUENCE [LARGE SCALE GENOMIC DNA]</scope>
</reference>